<evidence type="ECO:0000256" key="1">
    <source>
        <dbReference type="ARBA" id="ARBA00023015"/>
    </source>
</evidence>
<comment type="caution">
    <text evidence="6">The sequence shown here is derived from an EMBL/GenBank/DDBJ whole genome shotgun (WGS) entry which is preliminary data.</text>
</comment>
<dbReference type="KEGG" id="cbp:EB354_03535"/>
<feature type="domain" description="HTH araC/xylS-type" evidence="4">
    <location>
        <begin position="176"/>
        <end position="274"/>
    </location>
</feature>
<dbReference type="InterPro" id="IPR018060">
    <property type="entry name" value="HTH_AraC"/>
</dbReference>
<dbReference type="PROSITE" id="PS01124">
    <property type="entry name" value="HTH_ARAC_FAMILY_2"/>
    <property type="match status" value="1"/>
</dbReference>
<dbReference type="InterPro" id="IPR009057">
    <property type="entry name" value="Homeodomain-like_sf"/>
</dbReference>
<reference evidence="5 7" key="1">
    <citation type="submission" date="2017-02" db="EMBL/GenBank/DDBJ databases">
        <authorList>
            <person name="Varghese N."/>
            <person name="Submissions S."/>
        </authorList>
    </citation>
    <scope>NUCLEOTIDE SEQUENCE [LARGE SCALE GENOMIC DNA]</scope>
    <source>
        <strain evidence="5 7">DSM 16775</strain>
    </source>
</reference>
<evidence type="ECO:0000256" key="3">
    <source>
        <dbReference type="ARBA" id="ARBA00023163"/>
    </source>
</evidence>
<evidence type="ECO:0000313" key="6">
    <source>
        <dbReference type="EMBL" id="SQA92633.1"/>
    </source>
</evidence>
<dbReference type="SUPFAM" id="SSF46689">
    <property type="entry name" value="Homeodomain-like"/>
    <property type="match status" value="1"/>
</dbReference>
<reference evidence="6 8" key="2">
    <citation type="submission" date="2018-06" db="EMBL/GenBank/DDBJ databases">
        <authorList>
            <consortium name="Pathogen Informatics"/>
            <person name="Doyle S."/>
        </authorList>
    </citation>
    <scope>NUCLEOTIDE SEQUENCE [LARGE SCALE GENOMIC DNA]</scope>
    <source>
        <strain evidence="6 8">NCTC11212</strain>
    </source>
</reference>
<sequence length="278" mass="32616">MDNIIPKYNINIENNFIFLEQQELEEFMDFNADAHSHNFYILSFLYEGTIDHYSDFDNKSVSAPAILMLDIDQVHTHPEMGSCKMISIAFSTNFISSETDYFLEKVSYLFSKSFLPISTTQLKELDEIIEIESKEIKKEFPNEKLIKALLNVLIIQCLAISDSIVSANDEDYGIYPNFKKLLNKNYRKQHHVNFYANELNITTAMLNKNIRRCTFKTPKQLIDQNLLLEAKRLLFWSKMSVKEVAYELGFETDSYFNHFFKKHTGETPKEFQRKQSSE</sequence>
<evidence type="ECO:0000313" key="5">
    <source>
        <dbReference type="EMBL" id="SKC04308.1"/>
    </source>
</evidence>
<dbReference type="GO" id="GO:0003700">
    <property type="term" value="F:DNA-binding transcription factor activity"/>
    <property type="evidence" value="ECO:0007669"/>
    <property type="project" value="InterPro"/>
</dbReference>
<evidence type="ECO:0000256" key="2">
    <source>
        <dbReference type="ARBA" id="ARBA00023125"/>
    </source>
</evidence>
<accession>A0AAX2ISB4</accession>
<dbReference type="AlphaFoldDB" id="A0AAX2ISB4"/>
<dbReference type="RefSeq" id="WP_079466681.1">
    <property type="nucleotide sequence ID" value="NZ_CP033934.1"/>
</dbReference>
<dbReference type="Proteomes" id="UP000190669">
    <property type="component" value="Unassembled WGS sequence"/>
</dbReference>
<protein>
    <submittedName>
        <fullName evidence="6">Bacillibactin transport regulator</fullName>
    </submittedName>
    <submittedName>
        <fullName evidence="5">Transcriptional regulator, AraC family</fullName>
    </submittedName>
</protein>
<dbReference type="GO" id="GO:0043565">
    <property type="term" value="F:sequence-specific DNA binding"/>
    <property type="evidence" value="ECO:0007669"/>
    <property type="project" value="InterPro"/>
</dbReference>
<dbReference type="Gene3D" id="1.10.10.60">
    <property type="entry name" value="Homeodomain-like"/>
    <property type="match status" value="1"/>
</dbReference>
<keyword evidence="3" id="KW-0804">Transcription</keyword>
<evidence type="ECO:0000259" key="4">
    <source>
        <dbReference type="PROSITE" id="PS01124"/>
    </source>
</evidence>
<dbReference type="PRINTS" id="PR00032">
    <property type="entry name" value="HTHARAC"/>
</dbReference>
<organism evidence="6 8">
    <name type="scientific">Chryseobacterium balustinum</name>
    <dbReference type="NCBI Taxonomy" id="246"/>
    <lineage>
        <taxon>Bacteria</taxon>
        <taxon>Pseudomonadati</taxon>
        <taxon>Bacteroidota</taxon>
        <taxon>Flavobacteriia</taxon>
        <taxon>Flavobacteriales</taxon>
        <taxon>Weeksellaceae</taxon>
        <taxon>Chryseobacterium group</taxon>
        <taxon>Chryseobacterium</taxon>
    </lineage>
</organism>
<dbReference type="Pfam" id="PF12833">
    <property type="entry name" value="HTH_18"/>
    <property type="match status" value="1"/>
</dbReference>
<name>A0AAX2ISB4_9FLAO</name>
<evidence type="ECO:0000313" key="8">
    <source>
        <dbReference type="Proteomes" id="UP000251937"/>
    </source>
</evidence>
<gene>
    <name evidence="6" type="primary">btr_9</name>
    <name evidence="6" type="ORF">NCTC11212_04184</name>
    <name evidence="5" type="ORF">SAMN05421800_12322</name>
</gene>
<dbReference type="EMBL" id="UAVR01000024">
    <property type="protein sequence ID" value="SQA92633.1"/>
    <property type="molecule type" value="Genomic_DNA"/>
</dbReference>
<dbReference type="SMART" id="SM00342">
    <property type="entry name" value="HTH_ARAC"/>
    <property type="match status" value="1"/>
</dbReference>
<dbReference type="EMBL" id="FUZE01000023">
    <property type="protein sequence ID" value="SKC04308.1"/>
    <property type="molecule type" value="Genomic_DNA"/>
</dbReference>
<evidence type="ECO:0000313" key="7">
    <source>
        <dbReference type="Proteomes" id="UP000190669"/>
    </source>
</evidence>
<dbReference type="InterPro" id="IPR020449">
    <property type="entry name" value="Tscrpt_reg_AraC-type_HTH"/>
</dbReference>
<keyword evidence="2" id="KW-0238">DNA-binding</keyword>
<keyword evidence="1" id="KW-0805">Transcription regulation</keyword>
<dbReference type="Proteomes" id="UP000251937">
    <property type="component" value="Unassembled WGS sequence"/>
</dbReference>
<keyword evidence="7" id="KW-1185">Reference proteome</keyword>
<dbReference type="PANTHER" id="PTHR43280:SF32">
    <property type="entry name" value="TRANSCRIPTIONAL REGULATORY PROTEIN"/>
    <property type="match status" value="1"/>
</dbReference>
<proteinExistence type="predicted"/>
<dbReference type="PANTHER" id="PTHR43280">
    <property type="entry name" value="ARAC-FAMILY TRANSCRIPTIONAL REGULATOR"/>
    <property type="match status" value="1"/>
</dbReference>